<name>A0ABR7Q248_9BURK</name>
<evidence type="ECO:0000256" key="1">
    <source>
        <dbReference type="SAM" id="MobiDB-lite"/>
    </source>
</evidence>
<comment type="caution">
    <text evidence="2">The sequence shown here is derived from an EMBL/GenBank/DDBJ whole genome shotgun (WGS) entry which is preliminary data.</text>
</comment>
<proteinExistence type="predicted"/>
<reference evidence="2 3" key="1">
    <citation type="submission" date="2019-09" db="EMBL/GenBank/DDBJ databases">
        <title>Paraburkholderia podalyriae sp. nov., A South African Podalyria-associated rhizobium.</title>
        <authorList>
            <person name="Mavima L."/>
            <person name="Beukes C.W."/>
            <person name="Palmer M."/>
            <person name="De Meyer S.E."/>
            <person name="James E.K."/>
            <person name="Maluk M."/>
            <person name="Avontuur J.R."/>
            <person name="Chan W.Y."/>
            <person name="Venter S.N."/>
            <person name="Steenkamp E.T."/>
        </authorList>
    </citation>
    <scope>NUCLEOTIDE SEQUENCE [LARGE SCALE GENOMIC DNA]</scope>
    <source>
        <strain evidence="2 3">WC7.3b</strain>
    </source>
</reference>
<sequence>MLATVTCLTSRKHSGSRDPGALAAMRDRNCGSRVEPIRAALVGNYLPEHVFALQPALAFNDFYQARVDECDAWIECTLAMLSACKAVPQ</sequence>
<feature type="region of interest" description="Disordered" evidence="1">
    <location>
        <begin position="1"/>
        <end position="22"/>
    </location>
</feature>
<dbReference type="EMBL" id="VZQQ01000113">
    <property type="protein sequence ID" value="MBC8752543.1"/>
    <property type="molecule type" value="Genomic_DNA"/>
</dbReference>
<evidence type="ECO:0000313" key="2">
    <source>
        <dbReference type="EMBL" id="MBC8752543.1"/>
    </source>
</evidence>
<keyword evidence="3" id="KW-1185">Reference proteome</keyword>
<dbReference type="Proteomes" id="UP000736373">
    <property type="component" value="Unassembled WGS sequence"/>
</dbReference>
<gene>
    <name evidence="2" type="ORF">F6X42_41015</name>
</gene>
<protein>
    <submittedName>
        <fullName evidence="2">Uncharacterized protein</fullName>
    </submittedName>
</protein>
<accession>A0ABR7Q248</accession>
<organism evidence="2 3">
    <name type="scientific">Paraburkholderia podalyriae</name>
    <dbReference type="NCBI Taxonomy" id="1938811"/>
    <lineage>
        <taxon>Bacteria</taxon>
        <taxon>Pseudomonadati</taxon>
        <taxon>Pseudomonadota</taxon>
        <taxon>Betaproteobacteria</taxon>
        <taxon>Burkholderiales</taxon>
        <taxon>Burkholderiaceae</taxon>
        <taxon>Paraburkholderia</taxon>
    </lineage>
</organism>
<evidence type="ECO:0000313" key="3">
    <source>
        <dbReference type="Proteomes" id="UP000736373"/>
    </source>
</evidence>